<evidence type="ECO:0000259" key="1">
    <source>
        <dbReference type="Pfam" id="PF08268"/>
    </source>
</evidence>
<comment type="caution">
    <text evidence="2">The sequence shown here is derived from an EMBL/GenBank/DDBJ whole genome shotgun (WGS) entry which is preliminary data.</text>
</comment>
<dbReference type="AlphaFoldDB" id="A0A7J7NJF2"/>
<gene>
    <name evidence="2" type="ORF">GIB67_043157</name>
</gene>
<accession>A0A7J7NJF2</accession>
<dbReference type="InterPro" id="IPR017451">
    <property type="entry name" value="F-box-assoc_interact_dom"/>
</dbReference>
<dbReference type="Pfam" id="PF08268">
    <property type="entry name" value="FBA_3"/>
    <property type="match status" value="1"/>
</dbReference>
<reference evidence="2 3" key="1">
    <citation type="journal article" date="2020" name="IScience">
        <title>Genome Sequencing of the Endangered Kingdonia uniflora (Circaeasteraceae, Ranunculales) Reveals Potential Mechanisms of Evolutionary Specialization.</title>
        <authorList>
            <person name="Sun Y."/>
            <person name="Deng T."/>
            <person name="Zhang A."/>
            <person name="Moore M.J."/>
            <person name="Landis J.B."/>
            <person name="Lin N."/>
            <person name="Zhang H."/>
            <person name="Zhang X."/>
            <person name="Huang J."/>
            <person name="Zhang X."/>
            <person name="Sun H."/>
            <person name="Wang H."/>
        </authorList>
    </citation>
    <scope>NUCLEOTIDE SEQUENCE [LARGE SCALE GENOMIC DNA]</scope>
    <source>
        <strain evidence="2">TB1705</strain>
        <tissue evidence="2">Leaf</tissue>
    </source>
</reference>
<dbReference type="Proteomes" id="UP000541444">
    <property type="component" value="Unassembled WGS sequence"/>
</dbReference>
<dbReference type="NCBIfam" id="TIGR01640">
    <property type="entry name" value="F_box_assoc_1"/>
    <property type="match status" value="1"/>
</dbReference>
<organism evidence="2 3">
    <name type="scientific">Kingdonia uniflora</name>
    <dbReference type="NCBI Taxonomy" id="39325"/>
    <lineage>
        <taxon>Eukaryota</taxon>
        <taxon>Viridiplantae</taxon>
        <taxon>Streptophyta</taxon>
        <taxon>Embryophyta</taxon>
        <taxon>Tracheophyta</taxon>
        <taxon>Spermatophyta</taxon>
        <taxon>Magnoliopsida</taxon>
        <taxon>Ranunculales</taxon>
        <taxon>Circaeasteraceae</taxon>
        <taxon>Kingdonia</taxon>
    </lineage>
</organism>
<dbReference type="EMBL" id="JACGCM010000760">
    <property type="protein sequence ID" value="KAF6167296.1"/>
    <property type="molecule type" value="Genomic_DNA"/>
</dbReference>
<evidence type="ECO:0000313" key="3">
    <source>
        <dbReference type="Proteomes" id="UP000541444"/>
    </source>
</evidence>
<dbReference type="InterPro" id="IPR013187">
    <property type="entry name" value="F-box-assoc_dom_typ3"/>
</dbReference>
<sequence length="358" mass="40740">MVSVKRVGPLGYEHYIAEDTDEGLIIKGTAKIDLPINTYYAQNLSNGLVILEYDSRHYICNPTTGKCLLIATESRKRLLFGMGFSLSSQEFKVVQVRTYSVVGANTHSSRFEVFTLGTQGRRTVGSLPYRLRCSCLYFNGSLHWIVHYDYSNMGSESFTTLRIVSFDLDSEAIGEFPKPEINFTSKLERTKSRTYLLGVLGGYLSLWDFQSSDPIEVWVMKDYKVKESWTKQYSIIRSQLGSYCVEPLCLRKNGDLLLHVDQKYFVSYNCKNHKSKRHEKLFASLNSKLLNHLPPSVLTRDIRKMNVKAEEFMRSFRYKEGNKAAHYVAEGTSSLSSCRAGKRIGFGLQGSGHYGFMG</sequence>
<dbReference type="PANTHER" id="PTHR31672:SF13">
    <property type="entry name" value="F-BOX PROTEIN CPR30-LIKE"/>
    <property type="match status" value="1"/>
</dbReference>
<dbReference type="InterPro" id="IPR050796">
    <property type="entry name" value="SCF_F-box_component"/>
</dbReference>
<name>A0A7J7NJF2_9MAGN</name>
<dbReference type="OrthoDB" id="610337at2759"/>
<evidence type="ECO:0000313" key="2">
    <source>
        <dbReference type="EMBL" id="KAF6167296.1"/>
    </source>
</evidence>
<protein>
    <recommendedName>
        <fullName evidence="1">F-box associated beta-propeller type 3 domain-containing protein</fullName>
    </recommendedName>
</protein>
<feature type="domain" description="F-box associated beta-propeller type 3" evidence="1">
    <location>
        <begin position="34"/>
        <end position="259"/>
    </location>
</feature>
<dbReference type="PANTHER" id="PTHR31672">
    <property type="entry name" value="BNACNNG10540D PROTEIN"/>
    <property type="match status" value="1"/>
</dbReference>
<proteinExistence type="predicted"/>
<keyword evidence="3" id="KW-1185">Reference proteome</keyword>